<feature type="domain" description="DUF1616" evidence="2">
    <location>
        <begin position="43"/>
        <end position="358"/>
    </location>
</feature>
<dbReference type="EMBL" id="CP058910">
    <property type="protein sequence ID" value="QLH76888.1"/>
    <property type="molecule type" value="Genomic_DNA"/>
</dbReference>
<dbReference type="InterPro" id="IPR011674">
    <property type="entry name" value="DUF1616"/>
</dbReference>
<protein>
    <submittedName>
        <fullName evidence="3">DUF1616 domain-containing protein</fullName>
    </submittedName>
</protein>
<feature type="transmembrane region" description="Helical" evidence="1">
    <location>
        <begin position="66"/>
        <end position="86"/>
    </location>
</feature>
<organism evidence="3 4">
    <name type="scientific">Halosimplex rubrum</name>
    <dbReference type="NCBI Taxonomy" id="869889"/>
    <lineage>
        <taxon>Archaea</taxon>
        <taxon>Methanobacteriati</taxon>
        <taxon>Methanobacteriota</taxon>
        <taxon>Stenosarchaea group</taxon>
        <taxon>Halobacteria</taxon>
        <taxon>Halobacteriales</taxon>
        <taxon>Haloarculaceae</taxon>
        <taxon>Halosimplex</taxon>
    </lineage>
</organism>
<evidence type="ECO:0000313" key="4">
    <source>
        <dbReference type="Proteomes" id="UP000509667"/>
    </source>
</evidence>
<dbReference type="OrthoDB" id="82282at2157"/>
<keyword evidence="1" id="KW-1133">Transmembrane helix</keyword>
<dbReference type="InterPro" id="IPR014495">
    <property type="entry name" value="UCP018671"/>
</dbReference>
<accession>A0A7D5SZ76</accession>
<dbReference type="KEGG" id="hrr:HZS55_06035"/>
<dbReference type="Pfam" id="PF07760">
    <property type="entry name" value="DUF1616"/>
    <property type="match status" value="1"/>
</dbReference>
<proteinExistence type="predicted"/>
<name>A0A7D5SZ76_9EURY</name>
<evidence type="ECO:0000313" key="3">
    <source>
        <dbReference type="EMBL" id="QLH76888.1"/>
    </source>
</evidence>
<keyword evidence="1" id="KW-0472">Membrane</keyword>
<feature type="transmembrane region" description="Helical" evidence="1">
    <location>
        <begin position="40"/>
        <end position="59"/>
    </location>
</feature>
<dbReference type="Proteomes" id="UP000509667">
    <property type="component" value="Chromosome"/>
</dbReference>
<sequence length="361" mass="39902">MRENPCTDTVASDHRDADLNLVTVYTLRLLRGVRDLPADLAAVAAFVLLTDFVVLAPLIRDTPVRIVVGLPFVLFVPGYAFIAALFPEAGEPPSESAETDSEAGLTERVGDRGIDGIERVALSFGLSIAVVPLIGLVLNFTPWGIRLIPILVSVSGFVLITTAIAVLRRWELPTDERFEVPYRQWTASARTELFEPDDRADAALNILLVISVVAAVSSVGYAVAVPQQGEQFTEFYLLTEDDDGELVADGYPTEFTRGGSQELIVGVTNQEHRRTNYTLLVQTHRVRTDDNTTTITESESLRRFDLSLAHNETDHRAHSVAPTLEGRDLRLTYLLYKSEPPARTTPETAYRETHLWVNVTS</sequence>
<keyword evidence="4" id="KW-1185">Reference proteome</keyword>
<feature type="transmembrane region" description="Helical" evidence="1">
    <location>
        <begin position="120"/>
        <end position="140"/>
    </location>
</feature>
<feature type="transmembrane region" description="Helical" evidence="1">
    <location>
        <begin position="202"/>
        <end position="224"/>
    </location>
</feature>
<evidence type="ECO:0000256" key="1">
    <source>
        <dbReference type="SAM" id="Phobius"/>
    </source>
</evidence>
<gene>
    <name evidence="3" type="ORF">HZS55_06035</name>
</gene>
<reference evidence="3 4" key="1">
    <citation type="submission" date="2020-07" db="EMBL/GenBank/DDBJ databases">
        <title>Halosimplex pelagicum sp. nov. and Halosimplex rubrum sp. nov., isolated from salted brown alga Laminaria, and emended description of the genus Halosimplex.</title>
        <authorList>
            <person name="Cui H."/>
        </authorList>
    </citation>
    <scope>NUCLEOTIDE SEQUENCE [LARGE SCALE GENOMIC DNA]</scope>
    <source>
        <strain evidence="3 4">R27</strain>
    </source>
</reference>
<feature type="transmembrane region" description="Helical" evidence="1">
    <location>
        <begin position="147"/>
        <end position="167"/>
    </location>
</feature>
<dbReference type="AlphaFoldDB" id="A0A7D5SZ76"/>
<evidence type="ECO:0000259" key="2">
    <source>
        <dbReference type="Pfam" id="PF07760"/>
    </source>
</evidence>
<dbReference type="PIRSF" id="PIRSF018671">
    <property type="entry name" value="UCP018671"/>
    <property type="match status" value="1"/>
</dbReference>
<keyword evidence="1" id="KW-0812">Transmembrane</keyword>